<evidence type="ECO:0000313" key="2">
    <source>
        <dbReference type="Proteomes" id="UP000248827"/>
    </source>
</evidence>
<proteinExistence type="predicted"/>
<dbReference type="EMBL" id="QLLI01000007">
    <property type="protein sequence ID" value="RAI94573.1"/>
    <property type="molecule type" value="Genomic_DNA"/>
</dbReference>
<protein>
    <submittedName>
        <fullName evidence="1">Uncharacterized protein</fullName>
    </submittedName>
</protein>
<organism evidence="1 2">
    <name type="scientific">Paenibacillus pabuli</name>
    <dbReference type="NCBI Taxonomy" id="1472"/>
    <lineage>
        <taxon>Bacteria</taxon>
        <taxon>Bacillati</taxon>
        <taxon>Bacillota</taxon>
        <taxon>Bacilli</taxon>
        <taxon>Bacillales</taxon>
        <taxon>Paenibacillaceae</taxon>
        <taxon>Paenibacillus</taxon>
    </lineage>
</organism>
<reference evidence="1 2" key="1">
    <citation type="submission" date="2018-06" db="EMBL/GenBank/DDBJ databases">
        <title>Freshwater and sediment microbial communities from various areas in North America, analyzing microbe dynamics in response to fracking.</title>
        <authorList>
            <person name="Lamendella R."/>
        </authorList>
    </citation>
    <scope>NUCLEOTIDE SEQUENCE [LARGE SCALE GENOMIC DNA]</scope>
    <source>
        <strain evidence="1 2">NG-13</strain>
    </source>
</reference>
<sequence length="44" mass="5412">MSTEKTLVLERLRRLYGRQINYYIPFSVYAQRFIDKDRQYPLGL</sequence>
<keyword evidence="2" id="KW-1185">Reference proteome</keyword>
<comment type="caution">
    <text evidence="1">The sequence shown here is derived from an EMBL/GenBank/DDBJ whole genome shotgun (WGS) entry which is preliminary data.</text>
</comment>
<accession>A0ABX9BJ94</accession>
<name>A0ABX9BJ94_9BACL</name>
<evidence type="ECO:0000313" key="1">
    <source>
        <dbReference type="EMBL" id="RAI94573.1"/>
    </source>
</evidence>
<gene>
    <name evidence="1" type="ORF">DET54_107108</name>
</gene>
<dbReference type="Proteomes" id="UP000248827">
    <property type="component" value="Unassembled WGS sequence"/>
</dbReference>